<dbReference type="AlphaFoldDB" id="A0AA40HIA4"/>
<evidence type="ECO:0000259" key="2">
    <source>
        <dbReference type="Pfam" id="PF03221"/>
    </source>
</evidence>
<dbReference type="Gene3D" id="1.10.10.60">
    <property type="entry name" value="Homeodomain-like"/>
    <property type="match status" value="1"/>
</dbReference>
<dbReference type="Proteomes" id="UP001177744">
    <property type="component" value="Unassembled WGS sequence"/>
</dbReference>
<dbReference type="InterPro" id="IPR009057">
    <property type="entry name" value="Homeodomain-like_sf"/>
</dbReference>
<dbReference type="EMBL" id="JAULJE010000020">
    <property type="protein sequence ID" value="KAK1331750.1"/>
    <property type="molecule type" value="Genomic_DNA"/>
</dbReference>
<feature type="domain" description="HTH CENPB-type" evidence="2">
    <location>
        <begin position="27"/>
        <end position="55"/>
    </location>
</feature>
<organism evidence="3 4">
    <name type="scientific">Cnephaeus nilssonii</name>
    <name type="common">Northern bat</name>
    <name type="synonym">Eptesicus nilssonii</name>
    <dbReference type="NCBI Taxonomy" id="3371016"/>
    <lineage>
        <taxon>Eukaryota</taxon>
        <taxon>Metazoa</taxon>
        <taxon>Chordata</taxon>
        <taxon>Craniata</taxon>
        <taxon>Vertebrata</taxon>
        <taxon>Euteleostomi</taxon>
        <taxon>Mammalia</taxon>
        <taxon>Eutheria</taxon>
        <taxon>Laurasiatheria</taxon>
        <taxon>Chiroptera</taxon>
        <taxon>Yangochiroptera</taxon>
        <taxon>Vespertilionidae</taxon>
        <taxon>Cnephaeus</taxon>
    </lineage>
</organism>
<evidence type="ECO:0000256" key="1">
    <source>
        <dbReference type="ARBA" id="ARBA00023125"/>
    </source>
</evidence>
<reference evidence="3" key="1">
    <citation type="submission" date="2023-06" db="EMBL/GenBank/DDBJ databases">
        <title>Reference genome for the Northern bat (Eptesicus nilssonii), a most northern bat species.</title>
        <authorList>
            <person name="Laine V.N."/>
            <person name="Pulliainen A.T."/>
            <person name="Lilley T.M."/>
        </authorList>
    </citation>
    <scope>NUCLEOTIDE SEQUENCE</scope>
    <source>
        <strain evidence="3">BLF_Eptnil</strain>
        <tissue evidence="3">Kidney</tissue>
    </source>
</reference>
<proteinExistence type="predicted"/>
<dbReference type="Pfam" id="PF03221">
    <property type="entry name" value="HTH_Tnp_Tc5"/>
    <property type="match status" value="1"/>
</dbReference>
<evidence type="ECO:0000313" key="4">
    <source>
        <dbReference type="Proteomes" id="UP001177744"/>
    </source>
</evidence>
<gene>
    <name evidence="3" type="ORF">QTO34_009725</name>
</gene>
<evidence type="ECO:0000313" key="3">
    <source>
        <dbReference type="EMBL" id="KAK1331750.1"/>
    </source>
</evidence>
<protein>
    <recommendedName>
        <fullName evidence="2">HTH CENPB-type domain-containing protein</fullName>
    </recommendedName>
</protein>
<keyword evidence="4" id="KW-1185">Reference proteome</keyword>
<comment type="caution">
    <text evidence="3">The sequence shown here is derived from an EMBL/GenBank/DDBJ whole genome shotgun (WGS) entry which is preliminary data.</text>
</comment>
<dbReference type="SUPFAM" id="SSF46689">
    <property type="entry name" value="Homeodomain-like"/>
    <property type="match status" value="1"/>
</dbReference>
<accession>A0AA40HIA4</accession>
<name>A0AA40HIA4_CNENI</name>
<dbReference type="GO" id="GO:0003677">
    <property type="term" value="F:DNA binding"/>
    <property type="evidence" value="ECO:0007669"/>
    <property type="project" value="UniProtKB-KW"/>
</dbReference>
<dbReference type="InterPro" id="IPR006600">
    <property type="entry name" value="HTH_CenpB_DNA-bd_dom"/>
</dbReference>
<keyword evidence="1" id="KW-0238">DNA-binding</keyword>
<sequence>MHFLGWAELQAPLALSGHNFSAERSDREKVLLVWIEDQTSHNIPLSQSLIQSKALLSSIL</sequence>